<name>A0A446CGP8_9BURK</name>
<evidence type="ECO:0000313" key="5">
    <source>
        <dbReference type="Proteomes" id="UP001456224"/>
    </source>
</evidence>
<dbReference type="InterPro" id="IPR000089">
    <property type="entry name" value="Biotin_lipoyl"/>
</dbReference>
<accession>A0A446CGP8</accession>
<gene>
    <name evidence="2" type="ORF">AVE30378_02394</name>
    <name evidence="3" type="ORF">WHX56_26640</name>
</gene>
<dbReference type="EMBL" id="UFQC01000011">
    <property type="protein sequence ID" value="SSW67022.1"/>
    <property type="molecule type" value="Genomic_DNA"/>
</dbReference>
<reference evidence="3 5" key="2">
    <citation type="submission" date="2024-03" db="EMBL/GenBank/DDBJ databases">
        <title>Reference genomes for the five species model microbial community.</title>
        <authorList>
            <person name="Padfield D."/>
        </authorList>
    </citation>
    <scope>NUCLEOTIDE SEQUENCE [LARGE SCALE GENOMIC DNA]</scope>
    <source>
        <strain evidence="3 5">AB1</strain>
    </source>
</reference>
<evidence type="ECO:0000313" key="3">
    <source>
        <dbReference type="EMBL" id="WXR73177.1"/>
    </source>
</evidence>
<sequence>MTTLSDIRAYARRLHLRGIESVEIQEGDRLVSIRIETGAPCAPEAASSADASSIAVRSATLGLLRLVHDDRLPVRIEPGDEVAEGQLLALVALDESLAPVHAPAGGTIDAVLAADGQIVDYGMPLFQLKPTRR</sequence>
<dbReference type="AlphaFoldDB" id="A0A446CGP8"/>
<dbReference type="Proteomes" id="UP001456224">
    <property type="component" value="Chromosome"/>
</dbReference>
<feature type="domain" description="Lipoyl-binding" evidence="1">
    <location>
        <begin position="72"/>
        <end position="128"/>
    </location>
</feature>
<keyword evidence="5" id="KW-1185">Reference proteome</keyword>
<dbReference type="Proteomes" id="UP000289465">
    <property type="component" value="Unassembled WGS sequence"/>
</dbReference>
<reference evidence="2 4" key="1">
    <citation type="submission" date="2018-07" db="EMBL/GenBank/DDBJ databases">
        <authorList>
            <person name="Peeters C."/>
        </authorList>
    </citation>
    <scope>NUCLEOTIDE SEQUENCE [LARGE SCALE GENOMIC DNA]</scope>
    <source>
        <strain evidence="2 4">LMG 30378</strain>
    </source>
</reference>
<organism evidence="2 4">
    <name type="scientific">Achromobacter veterisilvae</name>
    <dbReference type="NCBI Taxonomy" id="2069367"/>
    <lineage>
        <taxon>Bacteria</taxon>
        <taxon>Pseudomonadati</taxon>
        <taxon>Pseudomonadota</taxon>
        <taxon>Betaproteobacteria</taxon>
        <taxon>Burkholderiales</taxon>
        <taxon>Alcaligenaceae</taxon>
        <taxon>Achromobacter</taxon>
    </lineage>
</organism>
<proteinExistence type="predicted"/>
<evidence type="ECO:0000259" key="1">
    <source>
        <dbReference type="Pfam" id="PF00364"/>
    </source>
</evidence>
<evidence type="ECO:0000313" key="2">
    <source>
        <dbReference type="EMBL" id="SSW67022.1"/>
    </source>
</evidence>
<evidence type="ECO:0000313" key="4">
    <source>
        <dbReference type="Proteomes" id="UP000289465"/>
    </source>
</evidence>
<dbReference type="InterPro" id="IPR011053">
    <property type="entry name" value="Single_hybrid_motif"/>
</dbReference>
<dbReference type="Pfam" id="PF00364">
    <property type="entry name" value="Biotin_lipoyl"/>
    <property type="match status" value="1"/>
</dbReference>
<dbReference type="SUPFAM" id="SSF51230">
    <property type="entry name" value="Single hybrid motif"/>
    <property type="match status" value="1"/>
</dbReference>
<dbReference type="Gene3D" id="2.40.50.100">
    <property type="match status" value="1"/>
</dbReference>
<dbReference type="CDD" id="cd06850">
    <property type="entry name" value="biotinyl_domain"/>
    <property type="match status" value="1"/>
</dbReference>
<dbReference type="RefSeq" id="WP_165360161.1">
    <property type="nucleotide sequence ID" value="NZ_CP148753.1"/>
</dbReference>
<protein>
    <submittedName>
        <fullName evidence="3">Acetyl-CoA carboxylase biotin carboxyl carrier protein subunit</fullName>
    </submittedName>
</protein>
<dbReference type="EMBL" id="CP148753">
    <property type="protein sequence ID" value="WXR73177.1"/>
    <property type="molecule type" value="Genomic_DNA"/>
</dbReference>